<evidence type="ECO:0000313" key="3">
    <source>
        <dbReference type="EMBL" id="SHL32162.1"/>
    </source>
</evidence>
<dbReference type="AlphaFoldDB" id="A0A1M6ZNW8"/>
<name>A0A1M6ZNW8_PSETH</name>
<evidence type="ECO:0000256" key="1">
    <source>
        <dbReference type="SAM" id="MobiDB-lite"/>
    </source>
</evidence>
<dbReference type="EMBL" id="FRAP01000024">
    <property type="protein sequence ID" value="SHL32162.1"/>
    <property type="molecule type" value="Genomic_DNA"/>
</dbReference>
<proteinExistence type="predicted"/>
<keyword evidence="2" id="KW-0732">Signal</keyword>
<reference evidence="3 4" key="1">
    <citation type="submission" date="2016-11" db="EMBL/GenBank/DDBJ databases">
        <authorList>
            <person name="Jaros S."/>
            <person name="Januszkiewicz K."/>
            <person name="Wedrychowicz H."/>
        </authorList>
    </citation>
    <scope>NUCLEOTIDE SEQUENCE [LARGE SCALE GENOMIC DNA]</scope>
    <source>
        <strain evidence="3 4">DSM 43832</strain>
    </source>
</reference>
<gene>
    <name evidence="3" type="ORF">SAMN05443637_12485</name>
</gene>
<feature type="chain" id="PRO_5038469999" description="Secreted protein" evidence="2">
    <location>
        <begin position="29"/>
        <end position="78"/>
    </location>
</feature>
<organism evidence="3 4">
    <name type="scientific">Pseudonocardia thermophila</name>
    <dbReference type="NCBI Taxonomy" id="1848"/>
    <lineage>
        <taxon>Bacteria</taxon>
        <taxon>Bacillati</taxon>
        <taxon>Actinomycetota</taxon>
        <taxon>Actinomycetes</taxon>
        <taxon>Pseudonocardiales</taxon>
        <taxon>Pseudonocardiaceae</taxon>
        <taxon>Pseudonocardia</taxon>
    </lineage>
</organism>
<keyword evidence="4" id="KW-1185">Reference proteome</keyword>
<evidence type="ECO:0000256" key="2">
    <source>
        <dbReference type="SAM" id="SignalP"/>
    </source>
</evidence>
<evidence type="ECO:0000313" key="4">
    <source>
        <dbReference type="Proteomes" id="UP000184363"/>
    </source>
</evidence>
<feature type="region of interest" description="Disordered" evidence="1">
    <location>
        <begin position="41"/>
        <end position="78"/>
    </location>
</feature>
<evidence type="ECO:0008006" key="5">
    <source>
        <dbReference type="Google" id="ProtNLM"/>
    </source>
</evidence>
<feature type="signal peptide" evidence="2">
    <location>
        <begin position="1"/>
        <end position="28"/>
    </location>
</feature>
<accession>A0A1M6ZNW8</accession>
<sequence length="78" mass="8252">MRNRSCTPRCRSASAAAAAACAARSRRARIPSLAAITAVNTASQNAAPDPTAPDHEESPPVRTRWYPTSTMYVPPTIG</sequence>
<protein>
    <recommendedName>
        <fullName evidence="5">Secreted protein</fullName>
    </recommendedName>
</protein>
<dbReference type="Proteomes" id="UP000184363">
    <property type="component" value="Unassembled WGS sequence"/>
</dbReference>